<evidence type="ECO:0000313" key="2">
    <source>
        <dbReference type="EMBL" id="KZT29852.1"/>
    </source>
</evidence>
<organism evidence="2 3">
    <name type="scientific">Neolentinus lepideus HHB14362 ss-1</name>
    <dbReference type="NCBI Taxonomy" id="1314782"/>
    <lineage>
        <taxon>Eukaryota</taxon>
        <taxon>Fungi</taxon>
        <taxon>Dikarya</taxon>
        <taxon>Basidiomycota</taxon>
        <taxon>Agaricomycotina</taxon>
        <taxon>Agaricomycetes</taxon>
        <taxon>Gloeophyllales</taxon>
        <taxon>Gloeophyllaceae</taxon>
        <taxon>Neolentinus</taxon>
    </lineage>
</organism>
<dbReference type="Proteomes" id="UP000076761">
    <property type="component" value="Unassembled WGS sequence"/>
</dbReference>
<accession>A0A165VLK3</accession>
<gene>
    <name evidence="2" type="ORF">NEOLEDRAFT_1153726</name>
</gene>
<protein>
    <recommendedName>
        <fullName evidence="1">Helitron helicase-like domain-containing protein</fullName>
    </recommendedName>
</protein>
<feature type="domain" description="Helitron helicase-like" evidence="1">
    <location>
        <begin position="30"/>
        <end position="240"/>
    </location>
</feature>
<evidence type="ECO:0000259" key="1">
    <source>
        <dbReference type="Pfam" id="PF14214"/>
    </source>
</evidence>
<evidence type="ECO:0000313" key="3">
    <source>
        <dbReference type="Proteomes" id="UP000076761"/>
    </source>
</evidence>
<proteinExistence type="predicted"/>
<dbReference type="AlphaFoldDB" id="A0A165VLK3"/>
<dbReference type="InterPro" id="IPR025476">
    <property type="entry name" value="Helitron_helicase-like"/>
</dbReference>
<sequence>MYPTLFPYGIGGFEHPDRYPSLSFQAQASYYLDLDDRSFRYHHSYLFVALNIMQRRAAHLQTHFTIRKSYFDKVARKLVAVSADTLESVANHLEHEGKYSDLSTDQQDALDLLKYVNTIAARIPGSQASKILCRNEVRSYYGYFGLPHLYMTINPNPAHNPIFQVMFGDVTVDLTKQFPDLVPGPERARRLALDPVAASDFFEFCVQMLFEHLLGWDYMHCKSAAAGGILGHLEAFYDFVKISFIITYLM</sequence>
<keyword evidence="3" id="KW-1185">Reference proteome</keyword>
<reference evidence="2 3" key="1">
    <citation type="journal article" date="2016" name="Mol. Biol. Evol.">
        <title>Comparative Genomics of Early-Diverging Mushroom-Forming Fungi Provides Insights into the Origins of Lignocellulose Decay Capabilities.</title>
        <authorList>
            <person name="Nagy L.G."/>
            <person name="Riley R."/>
            <person name="Tritt A."/>
            <person name="Adam C."/>
            <person name="Daum C."/>
            <person name="Floudas D."/>
            <person name="Sun H."/>
            <person name="Yadav J.S."/>
            <person name="Pangilinan J."/>
            <person name="Larsson K.H."/>
            <person name="Matsuura K."/>
            <person name="Barry K."/>
            <person name="Labutti K."/>
            <person name="Kuo R."/>
            <person name="Ohm R.A."/>
            <person name="Bhattacharya S.S."/>
            <person name="Shirouzu T."/>
            <person name="Yoshinaga Y."/>
            <person name="Martin F.M."/>
            <person name="Grigoriev I.V."/>
            <person name="Hibbett D.S."/>
        </authorList>
    </citation>
    <scope>NUCLEOTIDE SEQUENCE [LARGE SCALE GENOMIC DNA]</scope>
    <source>
        <strain evidence="2 3">HHB14362 ss-1</strain>
    </source>
</reference>
<dbReference type="EMBL" id="KV425553">
    <property type="protein sequence ID" value="KZT29852.1"/>
    <property type="molecule type" value="Genomic_DNA"/>
</dbReference>
<dbReference type="STRING" id="1314782.A0A165VLK3"/>
<dbReference type="InParanoid" id="A0A165VLK3"/>
<name>A0A165VLK3_9AGAM</name>
<dbReference type="OrthoDB" id="432234at2759"/>
<dbReference type="Pfam" id="PF14214">
    <property type="entry name" value="Helitron_like_N"/>
    <property type="match status" value="1"/>
</dbReference>